<dbReference type="AlphaFoldDB" id="A0A0H4X872"/>
<protein>
    <submittedName>
        <fullName evidence="1">Uncharacterized protein</fullName>
    </submittedName>
</protein>
<reference evidence="1 2" key="1">
    <citation type="journal article" date="2016" name="PLoS ONE">
        <title>Complete Genome Sequence and Comparative Genomics of a Novel Myxobacterium Myxococcus hansupus.</title>
        <authorList>
            <person name="Sharma G."/>
            <person name="Narwani T."/>
            <person name="Subramanian S."/>
        </authorList>
    </citation>
    <scope>NUCLEOTIDE SEQUENCE [LARGE SCALE GENOMIC DNA]</scope>
    <source>
        <strain evidence="2">mixupus</strain>
    </source>
</reference>
<dbReference type="Proteomes" id="UP000009026">
    <property type="component" value="Chromosome"/>
</dbReference>
<dbReference type="KEGG" id="mym:A176_000939"/>
<name>A0A0H4X872_9BACT</name>
<dbReference type="PATRIC" id="fig|1297742.4.peg.953"/>
<accession>A0A0H4X872</accession>
<sequence length="79" mass="9489">MERWTVDGFTYWFEPAQREWWWWDAEFVSADDLIIRVAVTELQFSHQALEWLLWAAGATLVEDEFVRELSQRSAPRSPK</sequence>
<organism evidence="1 2">
    <name type="scientific">Pseudomyxococcus hansupus</name>
    <dbReference type="NCBI Taxonomy" id="1297742"/>
    <lineage>
        <taxon>Bacteria</taxon>
        <taxon>Pseudomonadati</taxon>
        <taxon>Myxococcota</taxon>
        <taxon>Myxococcia</taxon>
        <taxon>Myxococcales</taxon>
        <taxon>Cystobacterineae</taxon>
        <taxon>Myxococcaceae</taxon>
        <taxon>Pseudomyxococcus</taxon>
    </lineage>
</organism>
<gene>
    <name evidence="1" type="ORF">A176_000939</name>
</gene>
<keyword evidence="2" id="KW-1185">Reference proteome</keyword>
<dbReference type="EMBL" id="CP012109">
    <property type="protein sequence ID" value="AKQ64027.1"/>
    <property type="molecule type" value="Genomic_DNA"/>
</dbReference>
<evidence type="ECO:0000313" key="2">
    <source>
        <dbReference type="Proteomes" id="UP000009026"/>
    </source>
</evidence>
<proteinExistence type="predicted"/>
<evidence type="ECO:0000313" key="1">
    <source>
        <dbReference type="EMBL" id="AKQ64027.1"/>
    </source>
</evidence>